<evidence type="ECO:0000256" key="12">
    <source>
        <dbReference type="PROSITE-ProRule" id="PRU00076"/>
    </source>
</evidence>
<evidence type="ECO:0000256" key="5">
    <source>
        <dbReference type="ARBA" id="ARBA00022729"/>
    </source>
</evidence>
<keyword evidence="16" id="KW-1185">Reference proteome</keyword>
<evidence type="ECO:0000256" key="7">
    <source>
        <dbReference type="ARBA" id="ARBA00022837"/>
    </source>
</evidence>
<evidence type="ECO:0000256" key="9">
    <source>
        <dbReference type="ARBA" id="ARBA00023136"/>
    </source>
</evidence>
<evidence type="ECO:0000256" key="1">
    <source>
        <dbReference type="ARBA" id="ARBA00004251"/>
    </source>
</evidence>
<keyword evidence="8" id="KW-1133">Transmembrane helix</keyword>
<dbReference type="InterPro" id="IPR000152">
    <property type="entry name" value="EGF-type_Asp/Asn_hydroxyl_site"/>
</dbReference>
<feature type="disulfide bond" evidence="12">
    <location>
        <begin position="802"/>
        <end position="811"/>
    </location>
</feature>
<feature type="domain" description="EGF-like" evidence="14">
    <location>
        <begin position="100"/>
        <end position="136"/>
    </location>
</feature>
<feature type="domain" description="EGF-like" evidence="14">
    <location>
        <begin position="251"/>
        <end position="287"/>
    </location>
</feature>
<feature type="disulfide bond" evidence="12">
    <location>
        <begin position="839"/>
        <end position="848"/>
    </location>
</feature>
<feature type="domain" description="EGF-like" evidence="14">
    <location>
        <begin position="1122"/>
        <end position="1159"/>
    </location>
</feature>
<feature type="disulfide bond" evidence="12">
    <location>
        <begin position="989"/>
        <end position="998"/>
    </location>
</feature>
<feature type="domain" description="EGF-like" evidence="14">
    <location>
        <begin position="1084"/>
        <end position="1121"/>
    </location>
</feature>
<comment type="subcellular location">
    <subcellularLocation>
        <location evidence="1">Cell membrane</location>
        <topology evidence="1">Single-pass type I membrane protein</topology>
    </subcellularLocation>
</comment>
<dbReference type="CDD" id="cd00054">
    <property type="entry name" value="EGF_CA"/>
    <property type="match status" value="12"/>
</dbReference>
<feature type="disulfide bond" evidence="12">
    <location>
        <begin position="183"/>
        <end position="200"/>
    </location>
</feature>
<evidence type="ECO:0000259" key="14">
    <source>
        <dbReference type="PROSITE" id="PS50026"/>
    </source>
</evidence>
<feature type="disulfide bond" evidence="12">
    <location>
        <begin position="373"/>
        <end position="382"/>
    </location>
</feature>
<feature type="disulfide bond" evidence="12">
    <location>
        <begin position="441"/>
        <end position="450"/>
    </location>
</feature>
<feature type="disulfide bond" evidence="12">
    <location>
        <begin position="1187"/>
        <end position="1196"/>
    </location>
</feature>
<keyword evidence="3 12" id="KW-0245">EGF-like domain</keyword>
<feature type="disulfide bond" evidence="12">
    <location>
        <begin position="878"/>
        <end position="887"/>
    </location>
</feature>
<feature type="domain" description="EGF-like" evidence="14">
    <location>
        <begin position="415"/>
        <end position="451"/>
    </location>
</feature>
<accession>A0AAU9XTU8</accession>
<dbReference type="GO" id="GO:0007399">
    <property type="term" value="P:nervous system development"/>
    <property type="evidence" value="ECO:0007669"/>
    <property type="project" value="UniProtKB-ARBA"/>
</dbReference>
<name>A0AAU9XTU8_9CNID</name>
<evidence type="ECO:0000256" key="3">
    <source>
        <dbReference type="ARBA" id="ARBA00022536"/>
    </source>
</evidence>
<feature type="disulfide bond" evidence="12">
    <location>
        <begin position="953"/>
        <end position="962"/>
    </location>
</feature>
<feature type="domain" description="EGF-like" evidence="14">
    <location>
        <begin position="1280"/>
        <end position="1315"/>
    </location>
</feature>
<keyword evidence="7" id="KW-0106">Calcium</keyword>
<dbReference type="GO" id="GO:0120025">
    <property type="term" value="C:plasma membrane bounded cell projection"/>
    <property type="evidence" value="ECO:0007669"/>
    <property type="project" value="UniProtKB-ARBA"/>
</dbReference>
<feature type="domain" description="EGF-like" evidence="14">
    <location>
        <begin position="452"/>
        <end position="488"/>
    </location>
</feature>
<feature type="disulfide bond" evidence="12">
    <location>
        <begin position="202"/>
        <end position="211"/>
    </location>
</feature>
<dbReference type="SMART" id="SM00179">
    <property type="entry name" value="EGF_CA"/>
    <property type="match status" value="23"/>
</dbReference>
<dbReference type="PRINTS" id="PR00010">
    <property type="entry name" value="EGFBLOOD"/>
</dbReference>
<dbReference type="InterPro" id="IPR000742">
    <property type="entry name" value="EGF"/>
</dbReference>
<dbReference type="GO" id="GO:0045197">
    <property type="term" value="P:establishment or maintenance of epithelial cell apical/basal polarity"/>
    <property type="evidence" value="ECO:0007669"/>
    <property type="project" value="TreeGrafter"/>
</dbReference>
<feature type="disulfide bond" evidence="12">
    <location>
        <begin position="478"/>
        <end position="487"/>
    </location>
</feature>
<dbReference type="FunFam" id="2.10.25.10:FF:000321">
    <property type="entry name" value="Protein delta homolog 1"/>
    <property type="match status" value="1"/>
</dbReference>
<dbReference type="SMART" id="SM00181">
    <property type="entry name" value="EGF"/>
    <property type="match status" value="32"/>
</dbReference>
<dbReference type="PANTHER" id="PTHR24049">
    <property type="entry name" value="CRUMBS FAMILY MEMBER"/>
    <property type="match status" value="1"/>
</dbReference>
<feature type="domain" description="EGF-like" evidence="14">
    <location>
        <begin position="1321"/>
        <end position="1357"/>
    </location>
</feature>
<keyword evidence="10 12" id="KW-1015">Disulfide bond</keyword>
<dbReference type="FunFam" id="2.10.25.10:FF:000095">
    <property type="entry name" value="Notch, isoform B"/>
    <property type="match status" value="2"/>
</dbReference>
<evidence type="ECO:0000256" key="6">
    <source>
        <dbReference type="ARBA" id="ARBA00022737"/>
    </source>
</evidence>
<feature type="disulfide bond" evidence="12">
    <location>
        <begin position="1347"/>
        <end position="1356"/>
    </location>
</feature>
<evidence type="ECO:0000256" key="4">
    <source>
        <dbReference type="ARBA" id="ARBA00022692"/>
    </source>
</evidence>
<evidence type="ECO:0000256" key="2">
    <source>
        <dbReference type="ARBA" id="ARBA00022475"/>
    </source>
</evidence>
<feature type="chain" id="PRO_5043964722" description="EGF-like domain-containing protein" evidence="13">
    <location>
        <begin position="23"/>
        <end position="1478"/>
    </location>
</feature>
<feature type="domain" description="EGF-like" evidence="14">
    <location>
        <begin position="1161"/>
        <end position="1197"/>
    </location>
</feature>
<feature type="disulfide bond" evidence="12">
    <location>
        <begin position="240"/>
        <end position="249"/>
    </location>
</feature>
<feature type="domain" description="EGF-like" evidence="14">
    <location>
        <begin position="777"/>
        <end position="812"/>
    </location>
</feature>
<dbReference type="InterPro" id="IPR001881">
    <property type="entry name" value="EGF-like_Ca-bd_dom"/>
</dbReference>
<feature type="domain" description="EGF-like" evidence="14">
    <location>
        <begin position="1000"/>
        <end position="1050"/>
    </location>
</feature>
<feature type="domain" description="EGF-like" evidence="14">
    <location>
        <begin position="850"/>
        <end position="888"/>
    </location>
</feature>
<dbReference type="Pfam" id="PF12661">
    <property type="entry name" value="hEGF"/>
    <property type="match status" value="1"/>
</dbReference>
<feature type="domain" description="EGF-like" evidence="14">
    <location>
        <begin position="606"/>
        <end position="642"/>
    </location>
</feature>
<dbReference type="GO" id="GO:0007154">
    <property type="term" value="P:cell communication"/>
    <property type="evidence" value="ECO:0007669"/>
    <property type="project" value="UniProtKB-ARBA"/>
</dbReference>
<feature type="domain" description="EGF-like" evidence="14">
    <location>
        <begin position="964"/>
        <end position="999"/>
    </location>
</feature>
<keyword evidence="4" id="KW-0812">Transmembrane</keyword>
<feature type="disulfide bond" evidence="12">
    <location>
        <begin position="1111"/>
        <end position="1120"/>
    </location>
</feature>
<feature type="disulfide bond" evidence="12">
    <location>
        <begin position="1040"/>
        <end position="1049"/>
    </location>
</feature>
<dbReference type="PROSITE" id="PS01186">
    <property type="entry name" value="EGF_2"/>
    <property type="match status" value="15"/>
</dbReference>
<evidence type="ECO:0000313" key="16">
    <source>
        <dbReference type="Proteomes" id="UP001159428"/>
    </source>
</evidence>
<evidence type="ECO:0000256" key="13">
    <source>
        <dbReference type="SAM" id="SignalP"/>
    </source>
</evidence>
<dbReference type="Pfam" id="PF25024">
    <property type="entry name" value="EGF_TEN"/>
    <property type="match status" value="2"/>
</dbReference>
<protein>
    <recommendedName>
        <fullName evidence="14">EGF-like domain-containing protein</fullName>
    </recommendedName>
</protein>
<dbReference type="PROSITE" id="PS50026">
    <property type="entry name" value="EGF_3"/>
    <property type="match status" value="26"/>
</dbReference>
<evidence type="ECO:0000256" key="10">
    <source>
        <dbReference type="ARBA" id="ARBA00023157"/>
    </source>
</evidence>
<feature type="disulfide bond" evidence="12">
    <location>
        <begin position="515"/>
        <end position="524"/>
    </location>
</feature>
<dbReference type="InterPro" id="IPR013032">
    <property type="entry name" value="EGF-like_CS"/>
</dbReference>
<reference evidence="15 16" key="1">
    <citation type="submission" date="2022-05" db="EMBL/GenBank/DDBJ databases">
        <authorList>
            <consortium name="Genoscope - CEA"/>
            <person name="William W."/>
        </authorList>
    </citation>
    <scope>NUCLEOTIDE SEQUENCE [LARGE SCALE GENOMIC DNA]</scope>
</reference>
<dbReference type="FunFam" id="2.10.25.10:FF:000309">
    <property type="entry name" value="Uncharacterized protein, isoform A"/>
    <property type="match status" value="1"/>
</dbReference>
<sequence>MKVSFIILATLVLLAVIHKTEGIRENHSGSKNQRQGQNNAAAFWKRSSLHKSEQHKRLKEATEHKMNDVAQSKRQFVPGLPCLNCPFPHIHRIIVHHHPAHSTCEPTPCQNGGTCTVVAHGYECTCSPGFMGTHCELRSQCEPSPCKNGGTCYDVGQGYECTCAKGYRGENCEEQNKCHPNPCRNGGTCTGINEGEGFECTCREGYKGKNCEEINLCLPNPCKNGATCTERTGGRYECTCPIGYKGVTCEERSICFSNPCMNGGTCLDETYGYRCSCRVGYSGINCQHHVCKPNPCHNGGSCLEEGSSYRCVCQVGNHGDRCELMSACLSHPCLHGGTCVDTYFLHNNGESNMYAGPSFADYSQNGMSYICKCVSPFSGHNCEDDSCRYCSPNAECILGHCVCSEGYHGDGKTCKKNVCHPNPCKNGGACLPTDSSYDCECTLGWTGPHCETRQYCVPNPCKNGGTCIPEENGYRCSCLSNFEGNDCEKANPCSPNPCQNSGTCKEMNGVATCECTPQYEGNFCNIDKCAKCDSHARCDNGNCVCMEGWVGDGQTCTPKGGPPGSRSNPCDPNPCQNGGQCVDQDNSYQCLCQEGFSGTNCELGLRNNPCDANPCQNGGQCTAVDGKPVCTCPEEFEGEFCEKPKGGNPVVPGGPGTPGGIKSACHPNPCMNGGTCTENGGGYDCACVTQYSGPNCEIDECEKCDVDAICVNGHCKCKHGYYGNGYQCEKEKDTQCQGCSPFAQCQNGICVCIEPYHGNGYNCRVRPKAISCTIPSSASYHLNPCQNGGIFVKLPHEYFCICQKEFRGKNCEDRNYCASSPCKNGATCTEISGAFKCSCPHGFLGVVCEEPNPCHPNPCKNSGVCTRSDSEEKFSCICQEGFKGIHCDSINKCDPNPCKNGATCQQTAGDNYICICPPSFKGTLCTETKQCYTNPCLNAGTCHEDGFGYNCTCRLGYTGSNCESHVCHPNPCLHGGHCRVSFGHSKCFCPPLFKGNKCEIPHPCYTRPCLNDGICIDSYSGYNTYPENWNHGHLHYLCVCRSGYTGSNCEVDICKHCDINAKCINQTCLCVEGYYGDGFTCKKIPHPCHPNPCKNEAKCKELGAGEYDCECPPGTSGKHCEEKDACTPNPCKNNGKCIQTQEGGFKCVCENGYTGTNCELPIDGCQSDPCQNGGTCQSENGKVVCKCKGKFTGPTCQECGCPKGNPSANPPLFAQKCDAEGDCYCEDGLDLRDDGCAKGRTNNPCLSNPCQNGGTCEDINSNTAYKCHCPEGYTGTNCEKAICSPGYCLNGGICKPVGNTPTCICQPGYTGLRCEKTPRTPKDYCHPNPCLNSGSCVQVVGGYDCHCDEQYTGAHCEVDKCAKCDVHALCVRGRCKCMPGYIGTGYQCVKGKIKRCPTICPVYSTCLQGACQCLPGYQMQGNTCIPPLPPHPPPPPIQPVPSPIPPPPAPPVSSHQYGLPTMYYAPYKRSKTDGKMKY</sequence>
<feature type="domain" description="EGF-like" evidence="14">
    <location>
        <begin position="927"/>
        <end position="963"/>
    </location>
</feature>
<dbReference type="Proteomes" id="UP001159428">
    <property type="component" value="Unassembled WGS sequence"/>
</dbReference>
<dbReference type="FunFam" id="2.10.25.10:FF:000391">
    <property type="entry name" value="Weary, isoform C"/>
    <property type="match status" value="1"/>
</dbReference>
<dbReference type="GO" id="GO:0005509">
    <property type="term" value="F:calcium ion binding"/>
    <property type="evidence" value="ECO:0007669"/>
    <property type="project" value="InterPro"/>
</dbReference>
<dbReference type="GO" id="GO:0032991">
    <property type="term" value="C:protein-containing complex"/>
    <property type="evidence" value="ECO:0007669"/>
    <property type="project" value="TreeGrafter"/>
</dbReference>
<dbReference type="GO" id="GO:0005886">
    <property type="term" value="C:plasma membrane"/>
    <property type="evidence" value="ECO:0007669"/>
    <property type="project" value="UniProtKB-SubCell"/>
</dbReference>
<dbReference type="FunFam" id="2.10.25.10:FF:000247">
    <property type="entry name" value="Delta/notch like EGF repeat containing"/>
    <property type="match status" value="3"/>
</dbReference>
<dbReference type="FunFam" id="2.10.25.10:FF:000066">
    <property type="entry name" value="FAT atypical cadherin 4"/>
    <property type="match status" value="2"/>
</dbReference>
<feature type="disulfide bond" evidence="12">
    <location>
        <begin position="1149"/>
        <end position="1158"/>
    </location>
</feature>
<feature type="disulfide bond" evidence="12">
    <location>
        <begin position="277"/>
        <end position="286"/>
    </location>
</feature>
<keyword evidence="9" id="KW-0472">Membrane</keyword>
<feature type="domain" description="EGF-like" evidence="14">
    <location>
        <begin position="213"/>
        <end position="250"/>
    </location>
</feature>
<dbReference type="GO" id="GO:0023052">
    <property type="term" value="P:signaling"/>
    <property type="evidence" value="ECO:0007669"/>
    <property type="project" value="UniProtKB-ARBA"/>
</dbReference>
<feature type="disulfide bond" evidence="12">
    <location>
        <begin position="313"/>
        <end position="322"/>
    </location>
</feature>
<proteinExistence type="predicted"/>
<dbReference type="Gene3D" id="2.10.25.10">
    <property type="entry name" value="Laminin"/>
    <property type="match status" value="26"/>
</dbReference>
<feature type="domain" description="EGF-like" evidence="14">
    <location>
        <begin position="288"/>
        <end position="323"/>
    </location>
</feature>
<dbReference type="PANTHER" id="PTHR24049:SF22">
    <property type="entry name" value="DROSOPHILA CRUMBS HOMOLOG"/>
    <property type="match status" value="1"/>
</dbReference>
<gene>
    <name evidence="15" type="ORF">PMEA_00030486</name>
</gene>
<dbReference type="Pfam" id="PF00008">
    <property type="entry name" value="EGF"/>
    <property type="match status" value="12"/>
</dbReference>
<dbReference type="InterPro" id="IPR051022">
    <property type="entry name" value="Notch_Cell-Fate_Det"/>
</dbReference>
<keyword evidence="11" id="KW-0325">Glycoprotein</keyword>
<feature type="domain" description="EGF-like" evidence="14">
    <location>
        <begin position="137"/>
        <end position="173"/>
    </location>
</feature>
<feature type="disulfide bond" evidence="12">
    <location>
        <begin position="592"/>
        <end position="601"/>
    </location>
</feature>
<feature type="domain" description="EGF-like" evidence="14">
    <location>
        <begin position="174"/>
        <end position="212"/>
    </location>
</feature>
<feature type="domain" description="EGF-like" evidence="14">
    <location>
        <begin position="566"/>
        <end position="602"/>
    </location>
</feature>
<feature type="disulfide bond" evidence="12">
    <location>
        <begin position="1305"/>
        <end position="1314"/>
    </location>
</feature>
<feature type="domain" description="EGF-like" evidence="14">
    <location>
        <begin position="1241"/>
        <end position="1279"/>
    </location>
</feature>
<dbReference type="SUPFAM" id="SSF57196">
    <property type="entry name" value="EGF/Laminin"/>
    <property type="match status" value="25"/>
</dbReference>
<feature type="domain" description="EGF-like" evidence="14">
    <location>
        <begin position="889"/>
        <end position="926"/>
    </location>
</feature>
<organism evidence="15 16">
    <name type="scientific">Pocillopora meandrina</name>
    <dbReference type="NCBI Taxonomy" id="46732"/>
    <lineage>
        <taxon>Eukaryota</taxon>
        <taxon>Metazoa</taxon>
        <taxon>Cnidaria</taxon>
        <taxon>Anthozoa</taxon>
        <taxon>Hexacorallia</taxon>
        <taxon>Scleractinia</taxon>
        <taxon>Astrocoeniina</taxon>
        <taxon>Pocilloporidae</taxon>
        <taxon>Pocillopora</taxon>
    </lineage>
</organism>
<feature type="domain" description="EGF-like" evidence="14">
    <location>
        <begin position="661"/>
        <end position="697"/>
    </location>
</feature>
<evidence type="ECO:0000313" key="15">
    <source>
        <dbReference type="EMBL" id="CAH3158476.1"/>
    </source>
</evidence>
<evidence type="ECO:0000256" key="11">
    <source>
        <dbReference type="ARBA" id="ARBA00023180"/>
    </source>
</evidence>
<dbReference type="FunFam" id="2.10.25.10:FF:000012">
    <property type="entry name" value="Delta-like protein"/>
    <property type="match status" value="1"/>
</dbReference>
<evidence type="ECO:0000256" key="8">
    <source>
        <dbReference type="ARBA" id="ARBA00022989"/>
    </source>
</evidence>
<feature type="domain" description="EGF-like" evidence="14">
    <location>
        <begin position="489"/>
        <end position="525"/>
    </location>
</feature>
<dbReference type="PROSITE" id="PS00022">
    <property type="entry name" value="EGF_1"/>
    <property type="match status" value="26"/>
</dbReference>
<keyword evidence="5 13" id="KW-0732">Signal</keyword>
<feature type="disulfide bond" evidence="12">
    <location>
        <begin position="126"/>
        <end position="135"/>
    </location>
</feature>
<feature type="disulfide bond" evidence="12">
    <location>
        <begin position="916"/>
        <end position="925"/>
    </location>
</feature>
<feature type="disulfide bond" evidence="12">
    <location>
        <begin position="1250"/>
        <end position="1267"/>
    </location>
</feature>
<comment type="caution">
    <text evidence="12">Lacks conserved residue(s) required for the propagation of feature annotation.</text>
</comment>
<dbReference type="FunFam" id="2.10.25.10:FF:000602">
    <property type="entry name" value="Notch receptor protein"/>
    <property type="match status" value="1"/>
</dbReference>
<dbReference type="EMBL" id="CALNXJ010000067">
    <property type="protein sequence ID" value="CAH3158476.1"/>
    <property type="molecule type" value="Genomic_DNA"/>
</dbReference>
<feature type="domain" description="EGF-like" evidence="14">
    <location>
        <begin position="324"/>
        <end position="383"/>
    </location>
</feature>
<feature type="disulfide bond" evidence="12">
    <location>
        <begin position="859"/>
        <end position="876"/>
    </location>
</feature>
<keyword evidence="6" id="KW-0677">Repeat</keyword>
<dbReference type="PROSITE" id="PS00010">
    <property type="entry name" value="ASX_HYDROXYL"/>
    <property type="match status" value="3"/>
</dbReference>
<feature type="disulfide bond" evidence="12">
    <location>
        <begin position="1269"/>
        <end position="1278"/>
    </location>
</feature>
<feature type="disulfide bond" evidence="12">
    <location>
        <begin position="163"/>
        <end position="172"/>
    </location>
</feature>
<keyword evidence="2" id="KW-1003">Cell membrane</keyword>
<comment type="caution">
    <text evidence="15">The sequence shown here is derived from an EMBL/GenBank/DDBJ whole genome shotgun (WGS) entry which is preliminary data.</text>
</comment>
<feature type="disulfide bond" evidence="12">
    <location>
        <begin position="632"/>
        <end position="641"/>
    </location>
</feature>
<feature type="disulfide bond" evidence="12">
    <location>
        <begin position="687"/>
        <end position="696"/>
    </location>
</feature>
<dbReference type="GO" id="GO:0007157">
    <property type="term" value="P:heterophilic cell-cell adhesion via plasma membrane cell adhesion molecules"/>
    <property type="evidence" value="ECO:0007669"/>
    <property type="project" value="TreeGrafter"/>
</dbReference>
<dbReference type="FunFam" id="2.10.25.10:FF:000255">
    <property type="entry name" value="Sushi, nidogen and EGF-like domains 1"/>
    <property type="match status" value="2"/>
</dbReference>
<feature type="domain" description="EGF-like" evidence="14">
    <location>
        <begin position="813"/>
        <end position="849"/>
    </location>
</feature>
<feature type="signal peptide" evidence="13">
    <location>
        <begin position="1"/>
        <end position="22"/>
    </location>
</feature>